<dbReference type="EC" id="2.1.1.37" evidence="1"/>
<dbReference type="RefSeq" id="WP_100877286.1">
    <property type="nucleotide sequence ID" value="NZ_JBEPFP010000014.1"/>
</dbReference>
<evidence type="ECO:0000256" key="2">
    <source>
        <dbReference type="ARBA" id="ARBA00022603"/>
    </source>
</evidence>
<sequence>MPRTLHRTPVPSAYDDCEFSLTDLFCGGGGSSFGAEQVPGVRSVMAVNHWDLAVETHNQNMPDAGHDVIDIAKADPSRFPGTDLLWASPSCTFFSPARGEKQTFAQPETEPSLFDLLVDDDATDEPPLPLDAGERSRALMHDVPRFAEHHRYRAVIVENVPALLKWVHFPKWIARMRNLDYDYQVLTLNSAFAHQLGAPAPQLRDRVYVVFWQRRYNRPDFDRWTRPQAWCPTCGEVVTALRAPKNHDRPHGSYGAQYVFRCPHVSCRNDVVQPYVLPAAAIIDWTSPGQRIGDRKRPLAPKTMARIAAGLRRYYGPIALEAAGNTFERRPGVRAWPVEEPLRTLTTTEHRAIAAPPMALDSLGAPRPTAPPSALLVPAEGRDGKVALPADRPLRVQTARNETGLLVPAGGTWNDVAQPTERPLRARTTRDTEGVVVVPLRGTNRTKRVTEPLDTFAASGTHHGLLMRNNSGGAEMSTPTSEPARTITSAGHQSLVWSPGMLYAYDTGRIRATATSPLATQTTVEGDALMAGAAGLDVEDCLFRMLSPGEIKEGMAFAPHYVLLGTKRHQVRMAGNAVTPPVARDLVAAVVEAIRGTPVESPVPTAA</sequence>
<dbReference type="InterPro" id="IPR001525">
    <property type="entry name" value="C5_MeTfrase"/>
</dbReference>
<evidence type="ECO:0000313" key="6">
    <source>
        <dbReference type="EMBL" id="PKB41221.1"/>
    </source>
</evidence>
<proteinExistence type="predicted"/>
<dbReference type="InterPro" id="IPR050390">
    <property type="entry name" value="C5-Methyltransferase"/>
</dbReference>
<dbReference type="InterPro" id="IPR031303">
    <property type="entry name" value="C5_meth_CS"/>
</dbReference>
<dbReference type="SUPFAM" id="SSF53335">
    <property type="entry name" value="S-adenosyl-L-methionine-dependent methyltransferases"/>
    <property type="match status" value="1"/>
</dbReference>
<reference evidence="6 7" key="1">
    <citation type="submission" date="2017-11" db="EMBL/GenBank/DDBJ databases">
        <title>Sequencing the genomes of 1000 actinobacteria strains.</title>
        <authorList>
            <person name="Klenk H.-P."/>
        </authorList>
    </citation>
    <scope>NUCLEOTIDE SEQUENCE [LARGE SCALE GENOMIC DNA]</scope>
    <source>
        <strain evidence="6 7">DSM 44104</strain>
    </source>
</reference>
<evidence type="ECO:0000313" key="7">
    <source>
        <dbReference type="Proteomes" id="UP000232453"/>
    </source>
</evidence>
<dbReference type="Proteomes" id="UP000232453">
    <property type="component" value="Unassembled WGS sequence"/>
</dbReference>
<keyword evidence="5" id="KW-0680">Restriction system</keyword>
<dbReference type="GO" id="GO:0003886">
    <property type="term" value="F:DNA (cytosine-5-)-methyltransferase activity"/>
    <property type="evidence" value="ECO:0007669"/>
    <property type="project" value="UniProtKB-EC"/>
</dbReference>
<dbReference type="PANTHER" id="PTHR10629:SF52">
    <property type="entry name" value="DNA (CYTOSINE-5)-METHYLTRANSFERASE 1"/>
    <property type="match status" value="1"/>
</dbReference>
<organism evidence="6 7">
    <name type="scientific">Pseudonocardia alni</name>
    <name type="common">Amycolata alni</name>
    <dbReference type="NCBI Taxonomy" id="33907"/>
    <lineage>
        <taxon>Bacteria</taxon>
        <taxon>Bacillati</taxon>
        <taxon>Actinomycetota</taxon>
        <taxon>Actinomycetes</taxon>
        <taxon>Pseudonocardiales</taxon>
        <taxon>Pseudonocardiaceae</taxon>
        <taxon>Pseudonocardia</taxon>
    </lineage>
</organism>
<comment type="caution">
    <text evidence="6">The sequence shown here is derived from an EMBL/GenBank/DDBJ whole genome shotgun (WGS) entry which is preliminary data.</text>
</comment>
<dbReference type="PROSITE" id="PS00095">
    <property type="entry name" value="C5_MTASE_2"/>
    <property type="match status" value="1"/>
</dbReference>
<dbReference type="Gene3D" id="3.40.50.150">
    <property type="entry name" value="Vaccinia Virus protein VP39"/>
    <property type="match status" value="1"/>
</dbReference>
<evidence type="ECO:0000256" key="3">
    <source>
        <dbReference type="ARBA" id="ARBA00022679"/>
    </source>
</evidence>
<evidence type="ECO:0000256" key="4">
    <source>
        <dbReference type="ARBA" id="ARBA00022691"/>
    </source>
</evidence>
<evidence type="ECO:0000256" key="5">
    <source>
        <dbReference type="ARBA" id="ARBA00022747"/>
    </source>
</evidence>
<dbReference type="GO" id="GO:0032259">
    <property type="term" value="P:methylation"/>
    <property type="evidence" value="ECO:0007669"/>
    <property type="project" value="UniProtKB-KW"/>
</dbReference>
<accession>A0AA44UVC2</accession>
<dbReference type="AlphaFoldDB" id="A0AA44UVC2"/>
<dbReference type="PRINTS" id="PR00105">
    <property type="entry name" value="C5METTRFRASE"/>
</dbReference>
<keyword evidence="3" id="KW-0808">Transferase</keyword>
<evidence type="ECO:0000256" key="1">
    <source>
        <dbReference type="ARBA" id="ARBA00011975"/>
    </source>
</evidence>
<dbReference type="InterPro" id="IPR029063">
    <property type="entry name" value="SAM-dependent_MTases_sf"/>
</dbReference>
<keyword evidence="4" id="KW-0949">S-adenosyl-L-methionine</keyword>
<dbReference type="Pfam" id="PF00145">
    <property type="entry name" value="DNA_methylase"/>
    <property type="match status" value="2"/>
</dbReference>
<keyword evidence="2" id="KW-0489">Methyltransferase</keyword>
<gene>
    <name evidence="6" type="ORF">ATL51_0183</name>
</gene>
<dbReference type="EMBL" id="PHUJ01000002">
    <property type="protein sequence ID" value="PKB41221.1"/>
    <property type="molecule type" value="Genomic_DNA"/>
</dbReference>
<name>A0AA44UVC2_PSEA5</name>
<protein>
    <recommendedName>
        <fullName evidence="1">DNA (cytosine-5-)-methyltransferase</fullName>
        <ecNumber evidence="1">2.1.1.37</ecNumber>
    </recommendedName>
</protein>
<dbReference type="PANTHER" id="PTHR10629">
    <property type="entry name" value="CYTOSINE-SPECIFIC METHYLTRANSFERASE"/>
    <property type="match status" value="1"/>
</dbReference>
<dbReference type="GO" id="GO:0044027">
    <property type="term" value="P:negative regulation of gene expression via chromosomal CpG island methylation"/>
    <property type="evidence" value="ECO:0007669"/>
    <property type="project" value="TreeGrafter"/>
</dbReference>
<dbReference type="GO" id="GO:0003677">
    <property type="term" value="F:DNA binding"/>
    <property type="evidence" value="ECO:0007669"/>
    <property type="project" value="TreeGrafter"/>
</dbReference>
<dbReference type="Gene3D" id="3.90.120.10">
    <property type="entry name" value="DNA Methylase, subunit A, domain 2"/>
    <property type="match status" value="1"/>
</dbReference>
<dbReference type="GO" id="GO:0009307">
    <property type="term" value="P:DNA restriction-modification system"/>
    <property type="evidence" value="ECO:0007669"/>
    <property type="project" value="UniProtKB-KW"/>
</dbReference>